<evidence type="ECO:0000256" key="1">
    <source>
        <dbReference type="SAM" id="MobiDB-lite"/>
    </source>
</evidence>
<gene>
    <name evidence="2" type="ORF">GCM10011391_01160</name>
</gene>
<reference evidence="2" key="1">
    <citation type="journal article" date="2014" name="Int. J. Syst. Evol. Microbiol.">
        <title>Complete genome sequence of Corynebacterium casei LMG S-19264T (=DSM 44701T), isolated from a smear-ripened cheese.</title>
        <authorList>
            <consortium name="US DOE Joint Genome Institute (JGI-PGF)"/>
            <person name="Walter F."/>
            <person name="Albersmeier A."/>
            <person name="Kalinowski J."/>
            <person name="Ruckert C."/>
        </authorList>
    </citation>
    <scope>NUCLEOTIDE SEQUENCE</scope>
    <source>
        <strain evidence="2">CGMCC 1.15371</strain>
    </source>
</reference>
<dbReference type="RefSeq" id="WP_188687813.1">
    <property type="nucleotide sequence ID" value="NZ_BMIR01000001.1"/>
</dbReference>
<organism evidence="2 3">
    <name type="scientific">Pullulanibacillus camelliae</name>
    <dbReference type="NCBI Taxonomy" id="1707096"/>
    <lineage>
        <taxon>Bacteria</taxon>
        <taxon>Bacillati</taxon>
        <taxon>Bacillota</taxon>
        <taxon>Bacilli</taxon>
        <taxon>Bacillales</taxon>
        <taxon>Sporolactobacillaceae</taxon>
        <taxon>Pullulanibacillus</taxon>
    </lineage>
</organism>
<evidence type="ECO:0000313" key="3">
    <source>
        <dbReference type="Proteomes" id="UP000628775"/>
    </source>
</evidence>
<dbReference type="AlphaFoldDB" id="A0A8J2VF58"/>
<accession>A0A8J2VF58</accession>
<comment type="caution">
    <text evidence="2">The sequence shown here is derived from an EMBL/GenBank/DDBJ whole genome shotgun (WGS) entry which is preliminary data.</text>
</comment>
<reference evidence="2" key="2">
    <citation type="submission" date="2020-09" db="EMBL/GenBank/DDBJ databases">
        <authorList>
            <person name="Sun Q."/>
            <person name="Zhou Y."/>
        </authorList>
    </citation>
    <scope>NUCLEOTIDE SEQUENCE</scope>
    <source>
        <strain evidence="2">CGMCC 1.15371</strain>
    </source>
</reference>
<dbReference type="EMBL" id="BMIR01000001">
    <property type="protein sequence ID" value="GGE26624.1"/>
    <property type="molecule type" value="Genomic_DNA"/>
</dbReference>
<keyword evidence="3" id="KW-1185">Reference proteome</keyword>
<protein>
    <submittedName>
        <fullName evidence="2">Uncharacterized protein</fullName>
    </submittedName>
</protein>
<proteinExistence type="predicted"/>
<feature type="region of interest" description="Disordered" evidence="1">
    <location>
        <begin position="1"/>
        <end position="24"/>
    </location>
</feature>
<sequence length="69" mass="8190">MADSKAKKWRKKRVREGHRNPELSRSPFALADMRTRKTTTKKELLYKHKHKNRLTDPGEKGSFLFLSIH</sequence>
<evidence type="ECO:0000313" key="2">
    <source>
        <dbReference type="EMBL" id="GGE26624.1"/>
    </source>
</evidence>
<name>A0A8J2VF58_9BACL</name>
<dbReference type="Proteomes" id="UP000628775">
    <property type="component" value="Unassembled WGS sequence"/>
</dbReference>
<feature type="compositionally biased region" description="Basic residues" evidence="1">
    <location>
        <begin position="7"/>
        <end position="16"/>
    </location>
</feature>